<organism evidence="1 2">
    <name type="scientific">Pseudomonas fluorescens</name>
    <dbReference type="NCBI Taxonomy" id="294"/>
    <lineage>
        <taxon>Bacteria</taxon>
        <taxon>Pseudomonadati</taxon>
        <taxon>Pseudomonadota</taxon>
        <taxon>Gammaproteobacteria</taxon>
        <taxon>Pseudomonadales</taxon>
        <taxon>Pseudomonadaceae</taxon>
        <taxon>Pseudomonas</taxon>
    </lineage>
</organism>
<dbReference type="EMBL" id="LUKJ01000003">
    <property type="protein sequence ID" value="KZN18234.1"/>
    <property type="molecule type" value="Genomic_DNA"/>
</dbReference>
<evidence type="ECO:0000313" key="1">
    <source>
        <dbReference type="EMBL" id="KZN18234.1"/>
    </source>
</evidence>
<sequence>MKQLVMLPKAAFAVGASLAREASTAVYLMHRVFVLRGQASLLQIALRLAVATGFTDDVHPGNFN</sequence>
<accession>A0A166P1K8</accession>
<name>A0A166P1K8_PSEFL</name>
<dbReference type="Proteomes" id="UP000076489">
    <property type="component" value="Unassembled WGS sequence"/>
</dbReference>
<reference evidence="2" key="1">
    <citation type="submission" date="2016-03" db="EMBL/GenBank/DDBJ databases">
        <authorList>
            <person name="Ray J."/>
            <person name="Price M."/>
            <person name="Deutschbauer A."/>
        </authorList>
    </citation>
    <scope>NUCLEOTIDE SEQUENCE [LARGE SCALE GENOMIC DNA]</scope>
    <source>
        <strain evidence="2">FW300-N1B4</strain>
    </source>
</reference>
<dbReference type="AlphaFoldDB" id="A0A166P1K8"/>
<comment type="caution">
    <text evidence="1">The sequence shown here is derived from an EMBL/GenBank/DDBJ whole genome shotgun (WGS) entry which is preliminary data.</text>
</comment>
<proteinExistence type="predicted"/>
<evidence type="ECO:0000313" key="2">
    <source>
        <dbReference type="Proteomes" id="UP000076489"/>
    </source>
</evidence>
<gene>
    <name evidence="1" type="ORF">A1D17_19455</name>
</gene>
<protein>
    <submittedName>
        <fullName evidence="1">Uncharacterized protein</fullName>
    </submittedName>
</protein>
<reference evidence="1 2" key="2">
    <citation type="journal article" date="2018" name="Nature">
        <title>Mutant phenotypes for thousands of bacterial genes of unknown function.</title>
        <authorList>
            <person name="Price M.N."/>
            <person name="Wetmore K.M."/>
            <person name="Waters R.J."/>
            <person name="Callaghan M."/>
            <person name="Ray J."/>
            <person name="Liu H."/>
            <person name="Kuehl J.V."/>
            <person name="Melnyk R.A."/>
            <person name="Lamson J.S."/>
            <person name="Suh Y."/>
            <person name="Carlson H.K."/>
            <person name="Esquivel Z."/>
            <person name="Sadeeshkumar H."/>
            <person name="Chakraborty R."/>
            <person name="Zane G.M."/>
            <person name="Rubin B.E."/>
            <person name="Wall J.D."/>
            <person name="Visel A."/>
            <person name="Bristow J."/>
            <person name="Blow M.J."/>
            <person name="Arkin A.P."/>
            <person name="Deutschbauer A.M."/>
        </authorList>
    </citation>
    <scope>NUCLEOTIDE SEQUENCE [LARGE SCALE GENOMIC DNA]</scope>
    <source>
        <strain evidence="1 2">FW300-N1B4</strain>
    </source>
</reference>